<dbReference type="PROSITE" id="PS50067">
    <property type="entry name" value="KINESIN_MOTOR_2"/>
    <property type="match status" value="1"/>
</dbReference>
<evidence type="ECO:0000256" key="4">
    <source>
        <dbReference type="ARBA" id="ARBA00022741"/>
    </source>
</evidence>
<dbReference type="GO" id="GO:0007018">
    <property type="term" value="P:microtubule-based movement"/>
    <property type="evidence" value="ECO:0007669"/>
    <property type="project" value="InterPro"/>
</dbReference>
<keyword evidence="5" id="KW-0067">ATP-binding</keyword>
<dbReference type="PANTHER" id="PTHR47971">
    <property type="entry name" value="KINESIN-RELATED PROTEIN 6"/>
    <property type="match status" value="1"/>
</dbReference>
<evidence type="ECO:0000256" key="6">
    <source>
        <dbReference type="ARBA" id="ARBA00023175"/>
    </source>
</evidence>
<gene>
    <name evidence="10" type="ORF">CJN711_LOCUS36970</name>
</gene>
<comment type="similarity">
    <text evidence="8">Belongs to the TRAFAC class myosin-kinesin ATPase superfamily. Kinesin family.</text>
</comment>
<evidence type="ECO:0000259" key="9">
    <source>
        <dbReference type="PROSITE" id="PS50067"/>
    </source>
</evidence>
<keyword evidence="6" id="KW-0505">Motor protein</keyword>
<dbReference type="GO" id="GO:0005524">
    <property type="term" value="F:ATP binding"/>
    <property type="evidence" value="ECO:0007669"/>
    <property type="project" value="UniProtKB-KW"/>
</dbReference>
<evidence type="ECO:0000256" key="8">
    <source>
        <dbReference type="PROSITE-ProRule" id="PRU00283"/>
    </source>
</evidence>
<comment type="subcellular location">
    <subcellularLocation>
        <location evidence="1">Cytoplasm</location>
        <location evidence="1">Cytoskeleton</location>
    </subcellularLocation>
</comment>
<dbReference type="Gene3D" id="3.40.850.10">
    <property type="entry name" value="Kinesin motor domain"/>
    <property type="match status" value="1"/>
</dbReference>
<dbReference type="InterPro" id="IPR036961">
    <property type="entry name" value="Kinesin_motor_dom_sf"/>
</dbReference>
<keyword evidence="3" id="KW-0493">Microtubule</keyword>
<dbReference type="InterPro" id="IPR027417">
    <property type="entry name" value="P-loop_NTPase"/>
</dbReference>
<evidence type="ECO:0000256" key="2">
    <source>
        <dbReference type="ARBA" id="ARBA00022490"/>
    </source>
</evidence>
<dbReference type="GO" id="GO:0005874">
    <property type="term" value="C:microtubule"/>
    <property type="evidence" value="ECO:0007669"/>
    <property type="project" value="UniProtKB-KW"/>
</dbReference>
<sequence length="487" mass="56337">MPKLLLKRSSIKSNSTSTQMIKPNAALSITDVSTSSSNIATNDRTRCTHSALSDQEEIVSRKKSINTKNFKDKFISTVQPSSKRNILRKKTLRSSQNQSLISSKPEEQNLKSFKKKFINNSLVSNSDLVYDSEQGSDTWIKSYENRNQILRTDQRDQKKKEKRPNKSRIIDSSQLVPFNLQARGDHQASIADSSRCKFHLYFSRNRSDFFFCIVPNIEQSCGTHYLKKYSNYFSRRPIIRLPVTQIEKFECGTIGSRLHSSHVSNRLLPSIDDRHYSSAQFHQTTESFTDRIYSLMSSENIDDKQAFESILHWQSQQQNPIRKVEQNKFQNIHLLDASTSHSVRGRQYPILGDEIDMIDDPNTCTIVNEWAFAELVNAERDKFMKNSTDTIIKSKKRANINKNLKICLRKRPLTRFEQSMLKEVDIISIVNPQTIYLHIPSITVDNQAFIRNRKFKCDHTFDEYCQISTIYHSTLAPLLDLAIDSNK</sequence>
<accession>A0A816BX47</accession>
<organism evidence="10 11">
    <name type="scientific">Rotaria magnacalcarata</name>
    <dbReference type="NCBI Taxonomy" id="392030"/>
    <lineage>
        <taxon>Eukaryota</taxon>
        <taxon>Metazoa</taxon>
        <taxon>Spiralia</taxon>
        <taxon>Gnathifera</taxon>
        <taxon>Rotifera</taxon>
        <taxon>Eurotatoria</taxon>
        <taxon>Bdelloidea</taxon>
        <taxon>Philodinida</taxon>
        <taxon>Philodinidae</taxon>
        <taxon>Rotaria</taxon>
    </lineage>
</organism>
<dbReference type="PANTHER" id="PTHR47971:SF8">
    <property type="entry name" value="KINESIN-LIKE PROTEIN"/>
    <property type="match status" value="1"/>
</dbReference>
<comment type="caution">
    <text evidence="8">Lacks conserved residue(s) required for the propagation of feature annotation.</text>
</comment>
<protein>
    <recommendedName>
        <fullName evidence="9">Kinesin motor domain-containing protein</fullName>
    </recommendedName>
</protein>
<evidence type="ECO:0000313" key="10">
    <source>
        <dbReference type="EMBL" id="CAF1614411.1"/>
    </source>
</evidence>
<evidence type="ECO:0000256" key="1">
    <source>
        <dbReference type="ARBA" id="ARBA00004245"/>
    </source>
</evidence>
<dbReference type="GO" id="GO:0003777">
    <property type="term" value="F:microtubule motor activity"/>
    <property type="evidence" value="ECO:0007669"/>
    <property type="project" value="InterPro"/>
</dbReference>
<keyword evidence="7" id="KW-0206">Cytoskeleton</keyword>
<keyword evidence="2" id="KW-0963">Cytoplasm</keyword>
<dbReference type="GO" id="GO:0008017">
    <property type="term" value="F:microtubule binding"/>
    <property type="evidence" value="ECO:0007669"/>
    <property type="project" value="InterPro"/>
</dbReference>
<proteinExistence type="inferred from homology"/>
<feature type="domain" description="Kinesin motor" evidence="9">
    <location>
        <begin position="403"/>
        <end position="487"/>
    </location>
</feature>
<dbReference type="InterPro" id="IPR027640">
    <property type="entry name" value="Kinesin-like_fam"/>
</dbReference>
<dbReference type="SUPFAM" id="SSF52540">
    <property type="entry name" value="P-loop containing nucleoside triphosphate hydrolases"/>
    <property type="match status" value="1"/>
</dbReference>
<evidence type="ECO:0000256" key="5">
    <source>
        <dbReference type="ARBA" id="ARBA00022840"/>
    </source>
</evidence>
<dbReference type="EMBL" id="CAJNOV010017915">
    <property type="protein sequence ID" value="CAF1614411.1"/>
    <property type="molecule type" value="Genomic_DNA"/>
</dbReference>
<dbReference type="InterPro" id="IPR001752">
    <property type="entry name" value="Kinesin_motor_dom"/>
</dbReference>
<evidence type="ECO:0000313" key="11">
    <source>
        <dbReference type="Proteomes" id="UP000663855"/>
    </source>
</evidence>
<keyword evidence="4" id="KW-0547">Nucleotide-binding</keyword>
<name>A0A816BX47_9BILA</name>
<reference evidence="10" key="1">
    <citation type="submission" date="2021-02" db="EMBL/GenBank/DDBJ databases">
        <authorList>
            <person name="Nowell W R."/>
        </authorList>
    </citation>
    <scope>NUCLEOTIDE SEQUENCE</scope>
</reference>
<dbReference type="Proteomes" id="UP000663855">
    <property type="component" value="Unassembled WGS sequence"/>
</dbReference>
<dbReference type="GO" id="GO:0007019">
    <property type="term" value="P:microtubule depolymerization"/>
    <property type="evidence" value="ECO:0007669"/>
    <property type="project" value="TreeGrafter"/>
</dbReference>
<evidence type="ECO:0000256" key="7">
    <source>
        <dbReference type="ARBA" id="ARBA00023212"/>
    </source>
</evidence>
<evidence type="ECO:0000256" key="3">
    <source>
        <dbReference type="ARBA" id="ARBA00022701"/>
    </source>
</evidence>
<dbReference type="AlphaFoldDB" id="A0A816BX47"/>
<comment type="caution">
    <text evidence="10">The sequence shown here is derived from an EMBL/GenBank/DDBJ whole genome shotgun (WGS) entry which is preliminary data.</text>
</comment>